<keyword evidence="5" id="KW-0862">Zinc</keyword>
<evidence type="ECO:0000259" key="7">
    <source>
        <dbReference type="Pfam" id="PF01435"/>
    </source>
</evidence>
<dbReference type="PANTHER" id="PTHR22726:SF1">
    <property type="entry name" value="METALLOENDOPEPTIDASE OMA1, MITOCHONDRIAL"/>
    <property type="match status" value="1"/>
</dbReference>
<dbReference type="CDD" id="cd07324">
    <property type="entry name" value="M48C_Oma1-like"/>
    <property type="match status" value="1"/>
</dbReference>
<dbReference type="OrthoDB" id="9810445at2"/>
<dbReference type="Pfam" id="PF01435">
    <property type="entry name" value="Peptidase_M48"/>
    <property type="match status" value="1"/>
</dbReference>
<comment type="caution">
    <text evidence="8">The sequence shown here is derived from an EMBL/GenBank/DDBJ whole genome shotgun (WGS) entry which is preliminary data.</text>
</comment>
<feature type="domain" description="Peptidase M48" evidence="7">
    <location>
        <begin position="71"/>
        <end position="255"/>
    </location>
</feature>
<sequence>MAAKLRQAWRISGLGSSLATLLLVSGCSTLERQGVVGAVETPAPAPPKPTVVDTAERKKLIALFGGEYRWPKAENYLNDVLNKLARSSDTPNQPYRVTILNSGVINAFALPSGDLFVTRGMLALANDTAEIAAVMAHEIGHVTARHAFLRAEQEKTAQVITRAATVIQNRQKGEQVETTSALSLAGFSRQQELEADRIGIRAAARAGYDPFGAARFLNSLERASELRNEMTGQKSDKPDLLSTHPSTPERISAALGEARQIGAPGIGEAARAPYLAALDGMTFGDDPKDGAISGRRFVHPRLGFAFEAPEGFALENSHAAVLGVANGGAEALRLDSVRAPEGKSLSDYLTSGWIDGLLSSTIETGQVNGLPAVFADARAGEWNFRVAVIAYRDDLYRIIFAVKALTPEARQNFTTSIGSFRALAPEEIKTASALRLRIVAAGARDTLATLAARMAVGDHAVEQFEMLNEIAEAGVKPGDVCKIVAN</sequence>
<evidence type="ECO:0000313" key="9">
    <source>
        <dbReference type="Proteomes" id="UP000239089"/>
    </source>
</evidence>
<evidence type="ECO:0000256" key="3">
    <source>
        <dbReference type="ARBA" id="ARBA00022723"/>
    </source>
</evidence>
<dbReference type="EMBL" id="NHSJ01000045">
    <property type="protein sequence ID" value="PPQ32036.1"/>
    <property type="molecule type" value="Genomic_DNA"/>
</dbReference>
<dbReference type="Gene3D" id="3.30.2010.10">
    <property type="entry name" value="Metalloproteases ('zincins'), catalytic domain"/>
    <property type="match status" value="1"/>
</dbReference>
<dbReference type="PANTHER" id="PTHR22726">
    <property type="entry name" value="METALLOENDOPEPTIDASE OMA1"/>
    <property type="match status" value="1"/>
</dbReference>
<reference evidence="8 9" key="1">
    <citation type="journal article" date="2018" name="Arch. Microbiol.">
        <title>New insights into the metabolic potential of the phototrophic purple bacterium Rhodopila globiformis DSM 161(T) from its draft genome sequence and evidence for a vanadium-dependent nitrogenase.</title>
        <authorList>
            <person name="Imhoff J.F."/>
            <person name="Rahn T."/>
            <person name="Kunzel S."/>
            <person name="Neulinger S.C."/>
        </authorList>
    </citation>
    <scope>NUCLEOTIDE SEQUENCE [LARGE SCALE GENOMIC DNA]</scope>
    <source>
        <strain evidence="8 9">DSM 16996</strain>
    </source>
</reference>
<keyword evidence="2 8" id="KW-0645">Protease</keyword>
<organism evidence="8 9">
    <name type="scientific">Rhodoblastus sphagnicola</name>
    <dbReference type="NCBI Taxonomy" id="333368"/>
    <lineage>
        <taxon>Bacteria</taxon>
        <taxon>Pseudomonadati</taxon>
        <taxon>Pseudomonadota</taxon>
        <taxon>Alphaproteobacteria</taxon>
        <taxon>Hyphomicrobiales</taxon>
        <taxon>Rhodoblastaceae</taxon>
        <taxon>Rhodoblastus</taxon>
    </lineage>
</organism>
<dbReference type="GO" id="GO:0051603">
    <property type="term" value="P:proteolysis involved in protein catabolic process"/>
    <property type="evidence" value="ECO:0007669"/>
    <property type="project" value="TreeGrafter"/>
</dbReference>
<evidence type="ECO:0000256" key="4">
    <source>
        <dbReference type="ARBA" id="ARBA00022801"/>
    </source>
</evidence>
<accession>A0A2S6NBP7</accession>
<gene>
    <name evidence="8" type="ORF">CCR94_07480</name>
</gene>
<dbReference type="PROSITE" id="PS51257">
    <property type="entry name" value="PROKAR_LIPOPROTEIN"/>
    <property type="match status" value="1"/>
</dbReference>
<protein>
    <submittedName>
        <fullName evidence="8">Zn-dependent protease</fullName>
    </submittedName>
</protein>
<evidence type="ECO:0000256" key="2">
    <source>
        <dbReference type="ARBA" id="ARBA00022670"/>
    </source>
</evidence>
<keyword evidence="9" id="KW-1185">Reference proteome</keyword>
<dbReference type="Proteomes" id="UP000239089">
    <property type="component" value="Unassembled WGS sequence"/>
</dbReference>
<name>A0A2S6NBP7_9HYPH</name>
<dbReference type="GO" id="GO:0004222">
    <property type="term" value="F:metalloendopeptidase activity"/>
    <property type="evidence" value="ECO:0007669"/>
    <property type="project" value="InterPro"/>
</dbReference>
<evidence type="ECO:0000256" key="5">
    <source>
        <dbReference type="ARBA" id="ARBA00022833"/>
    </source>
</evidence>
<comment type="cofactor">
    <cofactor evidence="1">
        <name>Zn(2+)</name>
        <dbReference type="ChEBI" id="CHEBI:29105"/>
    </cofactor>
</comment>
<keyword evidence="4" id="KW-0378">Hydrolase</keyword>
<dbReference type="InterPro" id="IPR001915">
    <property type="entry name" value="Peptidase_M48"/>
</dbReference>
<dbReference type="GO" id="GO:0016020">
    <property type="term" value="C:membrane"/>
    <property type="evidence" value="ECO:0007669"/>
    <property type="project" value="TreeGrafter"/>
</dbReference>
<dbReference type="GO" id="GO:0046872">
    <property type="term" value="F:metal ion binding"/>
    <property type="evidence" value="ECO:0007669"/>
    <property type="project" value="UniProtKB-KW"/>
</dbReference>
<evidence type="ECO:0000256" key="1">
    <source>
        <dbReference type="ARBA" id="ARBA00001947"/>
    </source>
</evidence>
<evidence type="ECO:0000256" key="6">
    <source>
        <dbReference type="ARBA" id="ARBA00023049"/>
    </source>
</evidence>
<dbReference type="AlphaFoldDB" id="A0A2S6NBP7"/>
<keyword evidence="6" id="KW-0482">Metalloprotease</keyword>
<dbReference type="InterPro" id="IPR051156">
    <property type="entry name" value="Mito/Outer_Membr_Metalloprot"/>
</dbReference>
<evidence type="ECO:0000313" key="8">
    <source>
        <dbReference type="EMBL" id="PPQ32036.1"/>
    </source>
</evidence>
<proteinExistence type="predicted"/>
<keyword evidence="3" id="KW-0479">Metal-binding</keyword>